<gene>
    <name evidence="2" type="ORF">GCM10010315_41280</name>
</gene>
<evidence type="ECO:0000256" key="1">
    <source>
        <dbReference type="SAM" id="MobiDB-lite"/>
    </source>
</evidence>
<protein>
    <submittedName>
        <fullName evidence="2">Uncharacterized protein</fullName>
    </submittedName>
</protein>
<accession>A0ABN3TZE0</accession>
<reference evidence="2 3" key="1">
    <citation type="journal article" date="2019" name="Int. J. Syst. Evol. Microbiol.">
        <title>The Global Catalogue of Microorganisms (GCM) 10K type strain sequencing project: providing services to taxonomists for standard genome sequencing and annotation.</title>
        <authorList>
            <consortium name="The Broad Institute Genomics Platform"/>
            <consortium name="The Broad Institute Genome Sequencing Center for Infectious Disease"/>
            <person name="Wu L."/>
            <person name="Ma J."/>
        </authorList>
    </citation>
    <scope>NUCLEOTIDE SEQUENCE [LARGE SCALE GENOMIC DNA]</scope>
    <source>
        <strain evidence="2 3">JCM 4542</strain>
    </source>
</reference>
<evidence type="ECO:0000313" key="3">
    <source>
        <dbReference type="Proteomes" id="UP001500886"/>
    </source>
</evidence>
<keyword evidence="3" id="KW-1185">Reference proteome</keyword>
<evidence type="ECO:0000313" key="2">
    <source>
        <dbReference type="EMBL" id="GAA2720568.1"/>
    </source>
</evidence>
<feature type="region of interest" description="Disordered" evidence="1">
    <location>
        <begin position="1"/>
        <end position="56"/>
    </location>
</feature>
<organism evidence="2 3">
    <name type="scientific">Streptomyces luteosporeus</name>
    <dbReference type="NCBI Taxonomy" id="173856"/>
    <lineage>
        <taxon>Bacteria</taxon>
        <taxon>Bacillati</taxon>
        <taxon>Actinomycetota</taxon>
        <taxon>Actinomycetes</taxon>
        <taxon>Kitasatosporales</taxon>
        <taxon>Streptomycetaceae</taxon>
        <taxon>Streptomyces</taxon>
    </lineage>
</organism>
<comment type="caution">
    <text evidence="2">The sequence shown here is derived from an EMBL/GenBank/DDBJ whole genome shotgun (WGS) entry which is preliminary data.</text>
</comment>
<proteinExistence type="predicted"/>
<name>A0ABN3TZE0_9ACTN</name>
<dbReference type="Proteomes" id="UP001500886">
    <property type="component" value="Unassembled WGS sequence"/>
</dbReference>
<dbReference type="EMBL" id="BAAASL010000015">
    <property type="protein sequence ID" value="GAA2720568.1"/>
    <property type="molecule type" value="Genomic_DNA"/>
</dbReference>
<feature type="compositionally biased region" description="Pro residues" evidence="1">
    <location>
        <begin position="8"/>
        <end position="24"/>
    </location>
</feature>
<sequence length="308" mass="33082">MRLSPRLAGPPSPPGGGPAPPGCGPAPLSHGAPPATGLARRVPLSPAIPGRGPTVPERILSLPGSTDQFILTDRPTPTLTDRYRPLPDGMTLRHAIVVRAHQVGPGDVVVAFFTDGPGPRYAEHACEAFTAKPRPFGACPAQCEACEDTHTHGVTADRYLCLDDADDRKDCVIVYRNTPVAIIPATVAASLPPLERAPQLPDLFTLDEGESGPYEALPVPRTFGPWDAISVTRATAEQITADLPATHAGRHLTCQWLHDALLISCDPRLRTEPGRPGRLIRPDADGRYRIGGLWPWEHWSPEEDTPAR</sequence>